<proteinExistence type="predicted"/>
<gene>
    <name evidence="1" type="ORF">E5288_WYG013010</name>
</gene>
<name>A0A6B0RF40_9CETA</name>
<accession>A0A6B0RF40</accession>
<dbReference type="EMBL" id="VBQZ03000034">
    <property type="protein sequence ID" value="MXQ86594.1"/>
    <property type="molecule type" value="Genomic_DNA"/>
</dbReference>
<keyword evidence="2" id="KW-1185">Reference proteome</keyword>
<organism evidence="1 2">
    <name type="scientific">Bos mutus</name>
    <name type="common">wild yak</name>
    <dbReference type="NCBI Taxonomy" id="72004"/>
    <lineage>
        <taxon>Eukaryota</taxon>
        <taxon>Metazoa</taxon>
        <taxon>Chordata</taxon>
        <taxon>Craniata</taxon>
        <taxon>Vertebrata</taxon>
        <taxon>Euteleostomi</taxon>
        <taxon>Mammalia</taxon>
        <taxon>Eutheria</taxon>
        <taxon>Laurasiatheria</taxon>
        <taxon>Artiodactyla</taxon>
        <taxon>Ruminantia</taxon>
        <taxon>Pecora</taxon>
        <taxon>Bovidae</taxon>
        <taxon>Bovinae</taxon>
        <taxon>Bos</taxon>
    </lineage>
</organism>
<evidence type="ECO:0000313" key="2">
    <source>
        <dbReference type="Proteomes" id="UP000322234"/>
    </source>
</evidence>
<sequence length="99" mass="11055">MTWVMAIGFQYGCDSRSQMPACERCLPAIPSPLIKVISNKKPEVLLEESADIHGPTAFYPMPVWLGHNGDRFTPRMEGLKSFSLPSLFEKCLKLVSKIA</sequence>
<protein>
    <submittedName>
        <fullName evidence="1">Uncharacterized protein</fullName>
    </submittedName>
</protein>
<dbReference type="Proteomes" id="UP000322234">
    <property type="component" value="Unassembled WGS sequence"/>
</dbReference>
<comment type="caution">
    <text evidence="1">The sequence shown here is derived from an EMBL/GenBank/DDBJ whole genome shotgun (WGS) entry which is preliminary data.</text>
</comment>
<dbReference type="AlphaFoldDB" id="A0A6B0RF40"/>
<evidence type="ECO:0000313" key="1">
    <source>
        <dbReference type="EMBL" id="MXQ86594.1"/>
    </source>
</evidence>
<reference evidence="1" key="1">
    <citation type="submission" date="2019-10" db="EMBL/GenBank/DDBJ databases">
        <title>The sequence and de novo assembly of the wild yak genome.</title>
        <authorList>
            <person name="Liu Y."/>
        </authorList>
    </citation>
    <scope>NUCLEOTIDE SEQUENCE [LARGE SCALE GENOMIC DNA]</scope>
    <source>
        <strain evidence="1">WY2019</strain>
    </source>
</reference>